<proteinExistence type="predicted"/>
<dbReference type="PANTHER" id="PTHR35970:SF1">
    <property type="entry name" value="SODIUM CHANNEL AND CLATHRIN LINKER 1"/>
    <property type="match status" value="1"/>
</dbReference>
<reference evidence="3" key="2">
    <citation type="submission" date="2025-05" db="UniProtKB">
        <authorList>
            <consortium name="EnsemblMetazoa"/>
        </authorList>
    </citation>
    <scope>IDENTIFICATION</scope>
    <source>
        <strain evidence="3">Foshan</strain>
    </source>
</reference>
<keyword evidence="1" id="KW-0175">Coiled coil</keyword>
<evidence type="ECO:0000256" key="1">
    <source>
        <dbReference type="SAM" id="Coils"/>
    </source>
</evidence>
<feature type="coiled-coil region" evidence="1">
    <location>
        <begin position="309"/>
        <end position="357"/>
    </location>
</feature>
<dbReference type="Proteomes" id="UP000069940">
    <property type="component" value="Unassembled WGS sequence"/>
</dbReference>
<feature type="coiled-coil region" evidence="1">
    <location>
        <begin position="403"/>
        <end position="459"/>
    </location>
</feature>
<feature type="compositionally biased region" description="Low complexity" evidence="2">
    <location>
        <begin position="489"/>
        <end position="502"/>
    </location>
</feature>
<dbReference type="RefSeq" id="XP_019554086.3">
    <property type="nucleotide sequence ID" value="XM_019698541.3"/>
</dbReference>
<organism evidence="3 4">
    <name type="scientific">Aedes albopictus</name>
    <name type="common">Asian tiger mosquito</name>
    <name type="synonym">Stegomyia albopicta</name>
    <dbReference type="NCBI Taxonomy" id="7160"/>
    <lineage>
        <taxon>Eukaryota</taxon>
        <taxon>Metazoa</taxon>
        <taxon>Ecdysozoa</taxon>
        <taxon>Arthropoda</taxon>
        <taxon>Hexapoda</taxon>
        <taxon>Insecta</taxon>
        <taxon>Pterygota</taxon>
        <taxon>Neoptera</taxon>
        <taxon>Endopterygota</taxon>
        <taxon>Diptera</taxon>
        <taxon>Nematocera</taxon>
        <taxon>Culicoidea</taxon>
        <taxon>Culicidae</taxon>
        <taxon>Culicinae</taxon>
        <taxon>Aedini</taxon>
        <taxon>Aedes</taxon>
        <taxon>Stegomyia</taxon>
    </lineage>
</organism>
<keyword evidence="4" id="KW-1185">Reference proteome</keyword>
<feature type="compositionally biased region" description="Gly residues" evidence="2">
    <location>
        <begin position="503"/>
        <end position="515"/>
    </location>
</feature>
<feature type="compositionally biased region" description="Basic and acidic residues" evidence="2">
    <location>
        <begin position="1"/>
        <end position="10"/>
    </location>
</feature>
<dbReference type="EnsemblMetazoa" id="AALFPA23_018165.R26678">
    <property type="protein sequence ID" value="AALFPA23_018165.P26678"/>
    <property type="gene ID" value="AALFPA23_018165"/>
</dbReference>
<name>A0ABM1ZG98_AEDAL</name>
<dbReference type="PANTHER" id="PTHR35970">
    <property type="entry name" value="SODIUM CHANNEL AND CLATHRIN LINKER 1"/>
    <property type="match status" value="1"/>
</dbReference>
<reference evidence="4" key="1">
    <citation type="journal article" date="2015" name="Proc. Natl. Acad. Sci. U.S.A.">
        <title>Genome sequence of the Asian Tiger mosquito, Aedes albopictus, reveals insights into its biology, genetics, and evolution.</title>
        <authorList>
            <person name="Chen X.G."/>
            <person name="Jiang X."/>
            <person name="Gu J."/>
            <person name="Xu M."/>
            <person name="Wu Y."/>
            <person name="Deng Y."/>
            <person name="Zhang C."/>
            <person name="Bonizzoni M."/>
            <person name="Dermauw W."/>
            <person name="Vontas J."/>
            <person name="Armbruster P."/>
            <person name="Huang X."/>
            <person name="Yang Y."/>
            <person name="Zhang H."/>
            <person name="He W."/>
            <person name="Peng H."/>
            <person name="Liu Y."/>
            <person name="Wu K."/>
            <person name="Chen J."/>
            <person name="Lirakis M."/>
            <person name="Topalis P."/>
            <person name="Van Leeuwen T."/>
            <person name="Hall A.B."/>
            <person name="Jiang X."/>
            <person name="Thorpe C."/>
            <person name="Mueller R.L."/>
            <person name="Sun C."/>
            <person name="Waterhouse R.M."/>
            <person name="Yan G."/>
            <person name="Tu Z.J."/>
            <person name="Fang X."/>
            <person name="James A.A."/>
        </authorList>
    </citation>
    <scope>NUCLEOTIDE SEQUENCE [LARGE SCALE GENOMIC DNA]</scope>
    <source>
        <strain evidence="4">Foshan</strain>
    </source>
</reference>
<dbReference type="GeneID" id="109423553"/>
<feature type="region of interest" description="Disordered" evidence="2">
    <location>
        <begin position="1"/>
        <end position="26"/>
    </location>
</feature>
<feature type="coiled-coil region" evidence="1">
    <location>
        <begin position="143"/>
        <end position="250"/>
    </location>
</feature>
<dbReference type="InterPro" id="IPR038911">
    <property type="entry name" value="SCLT1"/>
</dbReference>
<sequence>MSNRHQRGDNNDGAVTQTDPVIPVQSNPISSIDELYRCIQQEIQCYRTEHDSIRADLSRLIQSNQAFGGASGDGTGGNGDGGFDPENYNRISDEVITNLKNQLEIVTDEKNTLESLWRSSQKTIQILELEIGEYRRQLRQPTDNRLQNLRQQYTAALQLLEQNLLSLRTKLAQRTEENKRLQVASATGQEQLRAVERDLAALQTEHQKLQATVKERHSTESRLGTDLERAMREKAELEVLLDQANALARQHMSRENQALIKVQEALQIADTAIEEKNSVAARERGVRDECDFLATTIGQVMEQAAQKVEQEMNALRVGYENRISALERQLEQMKSSLEQQRDKTSQSESRARALEDKFKGLIVTNQNLDADLHAASKLIIEMELKLEAFQKTMTKEREISKTSQAREQDLNRLLQTNEQLKHRWKSEMLTLTDGLHRKLEALRRENCMLKAENNQLKDQLLGTTATSTMELVGSPPAPTDPTEFVLRTSKLPPTLAPPLSSTGAGGSGARGGGVN</sequence>
<feature type="region of interest" description="Disordered" evidence="2">
    <location>
        <begin position="489"/>
        <end position="515"/>
    </location>
</feature>
<feature type="compositionally biased region" description="Polar residues" evidence="2">
    <location>
        <begin position="13"/>
        <end position="26"/>
    </location>
</feature>
<accession>A0ABM1ZG98</accession>
<evidence type="ECO:0000313" key="4">
    <source>
        <dbReference type="Proteomes" id="UP000069940"/>
    </source>
</evidence>
<protein>
    <submittedName>
        <fullName evidence="3">Uncharacterized protein</fullName>
    </submittedName>
</protein>
<evidence type="ECO:0000313" key="3">
    <source>
        <dbReference type="EnsemblMetazoa" id="AALFPA23_018165.P26678"/>
    </source>
</evidence>
<evidence type="ECO:0000256" key="2">
    <source>
        <dbReference type="SAM" id="MobiDB-lite"/>
    </source>
</evidence>